<dbReference type="Pfam" id="PF01814">
    <property type="entry name" value="Hemerythrin"/>
    <property type="match status" value="1"/>
</dbReference>
<protein>
    <submittedName>
        <fullName evidence="2">Hemerythrin domain-containing protein</fullName>
    </submittedName>
</protein>
<dbReference type="EMBL" id="CP051298">
    <property type="protein sequence ID" value="QKD42240.1"/>
    <property type="molecule type" value="Genomic_DNA"/>
</dbReference>
<dbReference type="OMA" id="KFKQQHV"/>
<organism evidence="2 3">
    <name type="scientific">Alicycliphilus denitrificans</name>
    <dbReference type="NCBI Taxonomy" id="179636"/>
    <lineage>
        <taxon>Bacteria</taxon>
        <taxon>Pseudomonadati</taxon>
        <taxon>Pseudomonadota</taxon>
        <taxon>Betaproteobacteria</taxon>
        <taxon>Burkholderiales</taxon>
        <taxon>Comamonadaceae</taxon>
        <taxon>Alicycliphilus</taxon>
    </lineage>
</organism>
<dbReference type="AlphaFoldDB" id="A0A858ZN41"/>
<gene>
    <name evidence="2" type="ORF">HF896_00845</name>
</gene>
<feature type="domain" description="Hemerythrin-like" evidence="1">
    <location>
        <begin position="3"/>
        <end position="133"/>
    </location>
</feature>
<evidence type="ECO:0000259" key="1">
    <source>
        <dbReference type="Pfam" id="PF01814"/>
    </source>
</evidence>
<accession>A0A858ZN41</accession>
<dbReference type="Gene3D" id="1.20.120.520">
    <property type="entry name" value="nmb1532 protein domain like"/>
    <property type="match status" value="1"/>
</dbReference>
<dbReference type="Proteomes" id="UP000500755">
    <property type="component" value="Chromosome"/>
</dbReference>
<proteinExistence type="predicted"/>
<sequence>MNIDRFKHDHVDILGQIDRLRQLAHAGVEGNAAAIARGIVAISSTIKLHLAVEDRLLYPALSQSGNPELARLSQRFQHDMGSIATAFMAFARRWNTAESVRGDPQSFRREANDVLRRVYERMQRENREFYPRIEAEEAMATH</sequence>
<name>A0A858ZN41_9BURK</name>
<reference evidence="2 3" key="1">
    <citation type="submission" date="2020-05" db="EMBL/GenBank/DDBJ databases">
        <title>Complete genome sequence of Alicycliphilus denitrificans DP3.</title>
        <authorList>
            <person name="Chen X."/>
        </authorList>
    </citation>
    <scope>NUCLEOTIDE SEQUENCE [LARGE SCALE GENOMIC DNA]</scope>
    <source>
        <strain evidence="2 3">DP3</strain>
    </source>
</reference>
<evidence type="ECO:0000313" key="2">
    <source>
        <dbReference type="EMBL" id="QKD42240.1"/>
    </source>
</evidence>
<dbReference type="InterPro" id="IPR012312">
    <property type="entry name" value="Hemerythrin-like"/>
</dbReference>
<evidence type="ECO:0000313" key="3">
    <source>
        <dbReference type="Proteomes" id="UP000500755"/>
    </source>
</evidence>
<dbReference type="RefSeq" id="WP_013517052.1">
    <property type="nucleotide sequence ID" value="NZ_CP051298.1"/>
</dbReference>